<evidence type="ECO:0000313" key="2">
    <source>
        <dbReference type="EMBL" id="MBC5647795.1"/>
    </source>
</evidence>
<organism evidence="2 3">
    <name type="scientific">Christensenella tenuis</name>
    <dbReference type="NCBI Taxonomy" id="2763033"/>
    <lineage>
        <taxon>Bacteria</taxon>
        <taxon>Bacillati</taxon>
        <taxon>Bacillota</taxon>
        <taxon>Clostridia</taxon>
        <taxon>Christensenellales</taxon>
        <taxon>Christensenellaceae</taxon>
        <taxon>Christensenella</taxon>
    </lineage>
</organism>
<dbReference type="EMBL" id="JACOON010000002">
    <property type="protein sequence ID" value="MBC5647795.1"/>
    <property type="molecule type" value="Genomic_DNA"/>
</dbReference>
<keyword evidence="1" id="KW-0472">Membrane</keyword>
<keyword evidence="1" id="KW-1133">Transmembrane helix</keyword>
<evidence type="ECO:0000256" key="1">
    <source>
        <dbReference type="SAM" id="Phobius"/>
    </source>
</evidence>
<sequence length="49" mass="5639">MMLEIIFSKEVLTVLSIVLAAIAAMSASAIFLERKDRKKYRRPSEVRQK</sequence>
<keyword evidence="3" id="KW-1185">Reference proteome</keyword>
<dbReference type="RefSeq" id="WP_186857308.1">
    <property type="nucleotide sequence ID" value="NZ_JACOON010000002.1"/>
</dbReference>
<accession>A0ABR7EDD7</accession>
<proteinExistence type="predicted"/>
<dbReference type="Proteomes" id="UP000606889">
    <property type="component" value="Unassembled WGS sequence"/>
</dbReference>
<evidence type="ECO:0000313" key="3">
    <source>
        <dbReference type="Proteomes" id="UP000606889"/>
    </source>
</evidence>
<comment type="caution">
    <text evidence="2">The sequence shown here is derived from an EMBL/GenBank/DDBJ whole genome shotgun (WGS) entry which is preliminary data.</text>
</comment>
<protein>
    <submittedName>
        <fullName evidence="2">Uncharacterized protein</fullName>
    </submittedName>
</protein>
<feature type="transmembrane region" description="Helical" evidence="1">
    <location>
        <begin position="12"/>
        <end position="32"/>
    </location>
</feature>
<reference evidence="2 3" key="1">
    <citation type="submission" date="2020-08" db="EMBL/GenBank/DDBJ databases">
        <title>Genome public.</title>
        <authorList>
            <person name="Liu C."/>
            <person name="Sun Q."/>
        </authorList>
    </citation>
    <scope>NUCLEOTIDE SEQUENCE [LARGE SCALE GENOMIC DNA]</scope>
    <source>
        <strain evidence="2 3">NSJ-35</strain>
    </source>
</reference>
<keyword evidence="1" id="KW-0812">Transmembrane</keyword>
<gene>
    <name evidence="2" type="ORF">H8S18_05560</name>
</gene>
<name>A0ABR7EDD7_9FIRM</name>